<feature type="domain" description="SBF1/SBF2" evidence="1">
    <location>
        <begin position="86"/>
        <end position="128"/>
    </location>
</feature>
<keyword evidence="3" id="KW-1185">Reference proteome</keyword>
<name>A0A8S9Z9S9_9TREM</name>
<comment type="caution">
    <text evidence="2">The sequence shown here is derived from an EMBL/GenBank/DDBJ whole genome shotgun (WGS) entry which is preliminary data.</text>
</comment>
<dbReference type="Pfam" id="PF12335">
    <property type="entry name" value="SBF2"/>
    <property type="match status" value="1"/>
</dbReference>
<dbReference type="PANTHER" id="PTHR13663:SF2">
    <property type="entry name" value="SIMILAR TO RIKEN CDNA 6430548M08"/>
    <property type="match status" value="1"/>
</dbReference>
<dbReference type="Proteomes" id="UP000822476">
    <property type="component" value="Unassembled WGS sequence"/>
</dbReference>
<reference evidence="2" key="1">
    <citation type="submission" date="2019-07" db="EMBL/GenBank/DDBJ databases">
        <title>Annotation for the trematode Paragonimus miyazaki's.</title>
        <authorList>
            <person name="Choi Y.-J."/>
        </authorList>
    </citation>
    <scope>NUCLEOTIDE SEQUENCE</scope>
    <source>
        <strain evidence="2">Japan</strain>
    </source>
</reference>
<evidence type="ECO:0000313" key="3">
    <source>
        <dbReference type="Proteomes" id="UP000822476"/>
    </source>
</evidence>
<dbReference type="PANTHER" id="PTHR13663">
    <property type="entry name" value="SIMILAR TO RIKEN CDNA 6430548M08"/>
    <property type="match status" value="1"/>
</dbReference>
<protein>
    <recommendedName>
        <fullName evidence="1">SBF1/SBF2 domain-containing protein</fullName>
    </recommendedName>
</protein>
<evidence type="ECO:0000313" key="2">
    <source>
        <dbReference type="EMBL" id="KAF7262313.1"/>
    </source>
</evidence>
<dbReference type="EMBL" id="JTDE01000106">
    <property type="protein sequence ID" value="KAF7262313.1"/>
    <property type="molecule type" value="Genomic_DNA"/>
</dbReference>
<proteinExistence type="predicted"/>
<organism evidence="2 3">
    <name type="scientific">Paragonimus skrjabini miyazakii</name>
    <dbReference type="NCBI Taxonomy" id="59628"/>
    <lineage>
        <taxon>Eukaryota</taxon>
        <taxon>Metazoa</taxon>
        <taxon>Spiralia</taxon>
        <taxon>Lophotrochozoa</taxon>
        <taxon>Platyhelminthes</taxon>
        <taxon>Trematoda</taxon>
        <taxon>Digenea</taxon>
        <taxon>Plagiorchiida</taxon>
        <taxon>Troglotremata</taxon>
        <taxon>Troglotrematidae</taxon>
        <taxon>Paragonimus</taxon>
    </lineage>
</organism>
<dbReference type="OrthoDB" id="6268344at2759"/>
<accession>A0A8S9Z9S9</accession>
<sequence>MNMRFIGVDITKISFVECFFYVSYVRWSFQASTNLIDISLNFLITCVCIQYIKRSVFLHSRFFSFRPCLFCTHVDPSRSTERTSLFSYIKTQPIWHTLRFWNACFFQSVQEARAKLAEKNQSDKRPEEIVFDQLKSYLNTMNVFELHTTIKQEFLRKHSGLFNLTDGKKQHLNSFHNRLYDHFRKV</sequence>
<gene>
    <name evidence="2" type="ORF">EG68_00381</name>
</gene>
<dbReference type="AlphaFoldDB" id="A0A8S9Z9S9"/>
<dbReference type="InterPro" id="IPR022096">
    <property type="entry name" value="SBF1/SBF2"/>
</dbReference>
<evidence type="ECO:0000259" key="1">
    <source>
        <dbReference type="Pfam" id="PF12335"/>
    </source>
</evidence>
<dbReference type="InterPro" id="IPR039872">
    <property type="entry name" value="KIAA0513"/>
</dbReference>